<evidence type="ECO:0000313" key="3">
    <source>
        <dbReference type="Proteomes" id="UP001497623"/>
    </source>
</evidence>
<name>A0AAV2SSW0_MEGNR</name>
<organism evidence="2 3">
    <name type="scientific">Meganyctiphanes norvegica</name>
    <name type="common">Northern krill</name>
    <name type="synonym">Thysanopoda norvegica</name>
    <dbReference type="NCBI Taxonomy" id="48144"/>
    <lineage>
        <taxon>Eukaryota</taxon>
        <taxon>Metazoa</taxon>
        <taxon>Ecdysozoa</taxon>
        <taxon>Arthropoda</taxon>
        <taxon>Crustacea</taxon>
        <taxon>Multicrustacea</taxon>
        <taxon>Malacostraca</taxon>
        <taxon>Eumalacostraca</taxon>
        <taxon>Eucarida</taxon>
        <taxon>Euphausiacea</taxon>
        <taxon>Euphausiidae</taxon>
        <taxon>Meganyctiphanes</taxon>
    </lineage>
</organism>
<accession>A0AAV2SSW0</accession>
<dbReference type="InterPro" id="IPR043502">
    <property type="entry name" value="DNA/RNA_pol_sf"/>
</dbReference>
<feature type="domain" description="Reverse transcriptase" evidence="1">
    <location>
        <begin position="1"/>
        <end position="180"/>
    </location>
</feature>
<dbReference type="PANTHER" id="PTHR47027">
    <property type="entry name" value="REVERSE TRANSCRIPTASE DOMAIN-CONTAINING PROTEIN"/>
    <property type="match status" value="1"/>
</dbReference>
<keyword evidence="3" id="KW-1185">Reference proteome</keyword>
<sequence>MCSFLVAETIQYYKSHGSDVYMLSLDASKAFDRVKYTKLFKLLIERSICPLVIRFLMNVYIFSTASVKWNNCESETFSINNGVKQGAIISAPLFAIYIDPLLSKLKVAREGCHIGNICTNAFAYADDIVLLSPSCTALRNLIGICETYANEYEIKFNPDKCTLLIFSDLINVNNLVNIMLCGNRIKNVINEKHLGHYFSSTYNQTFNLINIENVIRDMKVRTNTIVTQFRPISWKSKTILFNSQCLSLYGCQLWRLDDPKIDELCTTWKVCCRRLLNLSQRTRSRFIHHIMDTPPILDIIMYRMLNFFITGLASEDTLISNIFKNTLLASTSYMRVNINKIIAHFNIDYHDIFSLNKNVLKKTLYNMKGEKDWQCNLIEELLSMRDGTVTTDLEDLEMNDIRFMLEQVSTDFLNR</sequence>
<dbReference type="SUPFAM" id="SSF56672">
    <property type="entry name" value="DNA/RNA polymerases"/>
    <property type="match status" value="1"/>
</dbReference>
<dbReference type="AlphaFoldDB" id="A0AAV2SSW0"/>
<evidence type="ECO:0000259" key="1">
    <source>
        <dbReference type="PROSITE" id="PS50878"/>
    </source>
</evidence>
<reference evidence="2 3" key="1">
    <citation type="submission" date="2024-05" db="EMBL/GenBank/DDBJ databases">
        <authorList>
            <person name="Wallberg A."/>
        </authorList>
    </citation>
    <scope>NUCLEOTIDE SEQUENCE [LARGE SCALE GENOMIC DNA]</scope>
</reference>
<dbReference type="InterPro" id="IPR000477">
    <property type="entry name" value="RT_dom"/>
</dbReference>
<evidence type="ECO:0000313" key="2">
    <source>
        <dbReference type="EMBL" id="CAL4225017.1"/>
    </source>
</evidence>
<dbReference type="EMBL" id="CAXKWB010101062">
    <property type="protein sequence ID" value="CAL4225017.1"/>
    <property type="molecule type" value="Genomic_DNA"/>
</dbReference>
<dbReference type="PROSITE" id="PS50878">
    <property type="entry name" value="RT_POL"/>
    <property type="match status" value="1"/>
</dbReference>
<protein>
    <recommendedName>
        <fullName evidence="1">Reverse transcriptase domain-containing protein</fullName>
    </recommendedName>
</protein>
<dbReference type="GO" id="GO:0071897">
    <property type="term" value="P:DNA biosynthetic process"/>
    <property type="evidence" value="ECO:0007669"/>
    <property type="project" value="UniProtKB-ARBA"/>
</dbReference>
<gene>
    <name evidence="2" type="ORF">MNOR_LOCUS39355</name>
</gene>
<proteinExistence type="predicted"/>
<dbReference type="Pfam" id="PF00078">
    <property type="entry name" value="RVT_1"/>
    <property type="match status" value="1"/>
</dbReference>
<dbReference type="PANTHER" id="PTHR47027:SF20">
    <property type="entry name" value="REVERSE TRANSCRIPTASE-LIKE PROTEIN WITH RNA-DIRECTED DNA POLYMERASE DOMAIN"/>
    <property type="match status" value="1"/>
</dbReference>
<dbReference type="Proteomes" id="UP001497623">
    <property type="component" value="Unassembled WGS sequence"/>
</dbReference>
<comment type="caution">
    <text evidence="2">The sequence shown here is derived from an EMBL/GenBank/DDBJ whole genome shotgun (WGS) entry which is preliminary data.</text>
</comment>